<evidence type="ECO:0000256" key="1">
    <source>
        <dbReference type="SAM" id="MobiDB-lite"/>
    </source>
</evidence>
<feature type="region of interest" description="Disordered" evidence="1">
    <location>
        <begin position="34"/>
        <end position="63"/>
    </location>
</feature>
<sequence length="63" mass="7080">MLTCLIACSDTVAESALEYNAGVEYEYRDAEYEYDEGRKPQARSAPDYGLRGFPNGNSIVRPR</sequence>
<comment type="caution">
    <text evidence="2">The sequence shown here is derived from an EMBL/GenBank/DDBJ whole genome shotgun (WGS) entry which is preliminary data.</text>
</comment>
<dbReference type="RefSeq" id="WP_345681945.1">
    <property type="nucleotide sequence ID" value="NZ_BAABRO010000001.1"/>
</dbReference>
<gene>
    <name evidence="2" type="ORF">Rcae01_00305</name>
</gene>
<protein>
    <submittedName>
        <fullName evidence="2">Uncharacterized protein</fullName>
    </submittedName>
</protein>
<dbReference type="Proteomes" id="UP001416858">
    <property type="component" value="Unassembled WGS sequence"/>
</dbReference>
<evidence type="ECO:0000313" key="2">
    <source>
        <dbReference type="EMBL" id="GAA5504866.1"/>
    </source>
</evidence>
<organism evidence="2 3">
    <name type="scientific">Novipirellula caenicola</name>
    <dbReference type="NCBI Taxonomy" id="1536901"/>
    <lineage>
        <taxon>Bacteria</taxon>
        <taxon>Pseudomonadati</taxon>
        <taxon>Planctomycetota</taxon>
        <taxon>Planctomycetia</taxon>
        <taxon>Pirellulales</taxon>
        <taxon>Pirellulaceae</taxon>
        <taxon>Novipirellula</taxon>
    </lineage>
</organism>
<name>A0ABP9VJA5_9BACT</name>
<accession>A0ABP9VJA5</accession>
<dbReference type="EMBL" id="BAABRO010000001">
    <property type="protein sequence ID" value="GAA5504866.1"/>
    <property type="molecule type" value="Genomic_DNA"/>
</dbReference>
<reference evidence="2 3" key="1">
    <citation type="submission" date="2024-02" db="EMBL/GenBank/DDBJ databases">
        <title>Rhodopirellula caenicola NBRC 110016.</title>
        <authorList>
            <person name="Ichikawa N."/>
            <person name="Katano-Makiyama Y."/>
            <person name="Hidaka K."/>
        </authorList>
    </citation>
    <scope>NUCLEOTIDE SEQUENCE [LARGE SCALE GENOMIC DNA]</scope>
    <source>
        <strain evidence="2 3">NBRC 110016</strain>
    </source>
</reference>
<keyword evidence="3" id="KW-1185">Reference proteome</keyword>
<evidence type="ECO:0000313" key="3">
    <source>
        <dbReference type="Proteomes" id="UP001416858"/>
    </source>
</evidence>
<proteinExistence type="predicted"/>